<organism evidence="1 2">
    <name type="scientific">Sphingomonas molluscorum</name>
    <dbReference type="NCBI Taxonomy" id="418184"/>
    <lineage>
        <taxon>Bacteria</taxon>
        <taxon>Pseudomonadati</taxon>
        <taxon>Pseudomonadota</taxon>
        <taxon>Alphaproteobacteria</taxon>
        <taxon>Sphingomonadales</taxon>
        <taxon>Sphingomonadaceae</taxon>
        <taxon>Sphingomonas</taxon>
    </lineage>
</organism>
<dbReference type="Gene3D" id="3.40.50.1240">
    <property type="entry name" value="Phosphoglycerate mutase-like"/>
    <property type="match status" value="1"/>
</dbReference>
<dbReference type="SMART" id="SM00855">
    <property type="entry name" value="PGAM"/>
    <property type="match status" value="1"/>
</dbReference>
<dbReference type="InterPro" id="IPR029033">
    <property type="entry name" value="His_PPase_superfam"/>
</dbReference>
<accession>A0ABU8Q6C1</accession>
<dbReference type="InterPro" id="IPR013078">
    <property type="entry name" value="His_Pase_superF_clade-1"/>
</dbReference>
<dbReference type="InterPro" id="IPR050275">
    <property type="entry name" value="PGM_Phosphatase"/>
</dbReference>
<keyword evidence="2" id="KW-1185">Reference proteome</keyword>
<dbReference type="PANTHER" id="PTHR48100:SF1">
    <property type="entry name" value="HISTIDINE PHOSPHATASE FAMILY PROTEIN-RELATED"/>
    <property type="match status" value="1"/>
</dbReference>
<proteinExistence type="predicted"/>
<protein>
    <submittedName>
        <fullName evidence="1">Histidine phosphatase family protein</fullName>
    </submittedName>
</protein>
<dbReference type="PANTHER" id="PTHR48100">
    <property type="entry name" value="BROAD-SPECIFICITY PHOSPHATASE YOR283W-RELATED"/>
    <property type="match status" value="1"/>
</dbReference>
<dbReference type="Proteomes" id="UP001380365">
    <property type="component" value="Unassembled WGS sequence"/>
</dbReference>
<dbReference type="CDD" id="cd07067">
    <property type="entry name" value="HP_PGM_like"/>
    <property type="match status" value="1"/>
</dbReference>
<evidence type="ECO:0000313" key="1">
    <source>
        <dbReference type="EMBL" id="MEJ5095072.1"/>
    </source>
</evidence>
<dbReference type="Pfam" id="PF00300">
    <property type="entry name" value="His_Phos_1"/>
    <property type="match status" value="1"/>
</dbReference>
<dbReference type="RefSeq" id="WP_339538304.1">
    <property type="nucleotide sequence ID" value="NZ_JBBGZA010000001.1"/>
</dbReference>
<dbReference type="EMBL" id="JBBGZA010000001">
    <property type="protein sequence ID" value="MEJ5095072.1"/>
    <property type="molecule type" value="Genomic_DNA"/>
</dbReference>
<name>A0ABU8Q6C1_9SPHN</name>
<dbReference type="SUPFAM" id="SSF53254">
    <property type="entry name" value="Phosphoglycerate mutase-like"/>
    <property type="match status" value="1"/>
</dbReference>
<reference evidence="1 2" key="1">
    <citation type="submission" date="2023-12" db="EMBL/GenBank/DDBJ databases">
        <title>Gut-associated functions are favored during microbiome assembly across C. elegans life.</title>
        <authorList>
            <person name="Zimmermann J."/>
        </authorList>
    </citation>
    <scope>NUCLEOTIDE SEQUENCE [LARGE SCALE GENOMIC DNA]</scope>
    <source>
        <strain evidence="1 2">JUb134</strain>
    </source>
</reference>
<gene>
    <name evidence="1" type="ORF">WH159_11065</name>
</gene>
<evidence type="ECO:0000313" key="2">
    <source>
        <dbReference type="Proteomes" id="UP001380365"/>
    </source>
</evidence>
<comment type="caution">
    <text evidence="1">The sequence shown here is derived from an EMBL/GenBank/DDBJ whole genome shotgun (WGS) entry which is preliminary data.</text>
</comment>
<sequence>MTAPIDLHLMRHGEPALAGRLLGSTDCEVLPDGVRACRSAAAGLAIRQVVASDLRRSVDCATAIAADHEVPLGLDGRWRELDFGHWDGRSPEEVDAAALRAFWDDPDGAPPPGGERWSTLLARVAQALEGVADGSLIVTHAGAMRAALVAACGFDRRQSWAFDLPYACVLSLRLWRGEAPAAQILALRP</sequence>